<sequence>MKYSEKIYIAGHTGLVGSAILHRLNEKGYSNTVCRTHAELDLTNQQAVNEFFLQEKPDYVFLAAAKVGGIYANDTYPAEFIYENLTIQSNIINSAYRHGVRRLLFLGSSCIYPKLCPQPMKEEYLLTGLLEPTNEPYAIAKIAGIKMCESYNRQYGVQYVSVMPTNLYGPNDNFHLDNAHVLPALLRKFHEAKANGDTRVIVWGTGTPKREFLYINDMADACVFVMELDGFTETLNVGVGEDVSIRELANLISDIVGFNGEICFDTSKPDGTPRKLLDVSRLKSLGWQAQVSLRDGIKYSYKWFLENYEEARK</sequence>
<keyword evidence="6" id="KW-0413">Isomerase</keyword>
<dbReference type="HAMAP" id="MF_00956">
    <property type="entry name" value="GDP_fucose_synth"/>
    <property type="match status" value="1"/>
</dbReference>
<dbReference type="AlphaFoldDB" id="A0A3B1CAM9"/>
<evidence type="ECO:0000313" key="10">
    <source>
        <dbReference type="EMBL" id="VAX20978.1"/>
    </source>
</evidence>
<dbReference type="Gene3D" id="3.90.25.10">
    <property type="entry name" value="UDP-galactose 4-epimerase, domain 1"/>
    <property type="match status" value="1"/>
</dbReference>
<reference evidence="10" key="1">
    <citation type="submission" date="2018-06" db="EMBL/GenBank/DDBJ databases">
        <authorList>
            <person name="Zhirakovskaya E."/>
        </authorList>
    </citation>
    <scope>NUCLEOTIDE SEQUENCE</scope>
</reference>
<keyword evidence="4" id="KW-0521">NADP</keyword>
<evidence type="ECO:0000256" key="7">
    <source>
        <dbReference type="ARBA" id="ARBA00023268"/>
    </source>
</evidence>
<dbReference type="GO" id="GO:0050577">
    <property type="term" value="F:GDP-L-fucose synthase activity"/>
    <property type="evidence" value="ECO:0007669"/>
    <property type="project" value="UniProtKB-EC"/>
</dbReference>
<dbReference type="CDD" id="cd05239">
    <property type="entry name" value="GDP_FS_SDR_e"/>
    <property type="match status" value="1"/>
</dbReference>
<dbReference type="InterPro" id="IPR036291">
    <property type="entry name" value="NAD(P)-bd_dom_sf"/>
</dbReference>
<name>A0A3B1CAM9_9ZZZZ</name>
<protein>
    <recommendedName>
        <fullName evidence="3">GDP-L-fucose synthase</fullName>
        <ecNumber evidence="3">1.1.1.271</ecNumber>
    </recommendedName>
</protein>
<dbReference type="SUPFAM" id="SSF51735">
    <property type="entry name" value="NAD(P)-binding Rossmann-fold domains"/>
    <property type="match status" value="1"/>
</dbReference>
<evidence type="ECO:0000256" key="6">
    <source>
        <dbReference type="ARBA" id="ARBA00023235"/>
    </source>
</evidence>
<gene>
    <name evidence="10" type="ORF">MNBD_NITROSPINAE01-152</name>
</gene>
<organism evidence="10">
    <name type="scientific">hydrothermal vent metagenome</name>
    <dbReference type="NCBI Taxonomy" id="652676"/>
    <lineage>
        <taxon>unclassified sequences</taxon>
        <taxon>metagenomes</taxon>
        <taxon>ecological metagenomes</taxon>
    </lineage>
</organism>
<evidence type="ECO:0000256" key="4">
    <source>
        <dbReference type="ARBA" id="ARBA00022857"/>
    </source>
</evidence>
<evidence type="ECO:0000259" key="9">
    <source>
        <dbReference type="Pfam" id="PF01370"/>
    </source>
</evidence>
<evidence type="ECO:0000256" key="3">
    <source>
        <dbReference type="ARBA" id="ARBA00012371"/>
    </source>
</evidence>
<dbReference type="PANTHER" id="PTHR43238">
    <property type="entry name" value="GDP-L-FUCOSE SYNTHASE"/>
    <property type="match status" value="1"/>
</dbReference>
<dbReference type="Gene3D" id="3.40.50.720">
    <property type="entry name" value="NAD(P)-binding Rossmann-like Domain"/>
    <property type="match status" value="1"/>
</dbReference>
<evidence type="ECO:0000256" key="2">
    <source>
        <dbReference type="ARBA" id="ARBA00005959"/>
    </source>
</evidence>
<keyword evidence="5 10" id="KW-0560">Oxidoreductase</keyword>
<feature type="domain" description="NAD-dependent epimerase/dehydratase" evidence="9">
    <location>
        <begin position="7"/>
        <end position="238"/>
    </location>
</feature>
<evidence type="ECO:0000256" key="8">
    <source>
        <dbReference type="ARBA" id="ARBA00051935"/>
    </source>
</evidence>
<evidence type="ECO:0000256" key="1">
    <source>
        <dbReference type="ARBA" id="ARBA00004883"/>
    </source>
</evidence>
<proteinExistence type="inferred from homology"/>
<dbReference type="GO" id="GO:0016853">
    <property type="term" value="F:isomerase activity"/>
    <property type="evidence" value="ECO:0007669"/>
    <property type="project" value="UniProtKB-KW"/>
</dbReference>
<keyword evidence="7" id="KW-0511">Multifunctional enzyme</keyword>
<comment type="pathway">
    <text evidence="1">Nucleotide-sugar biosynthesis; GDP-L-fucose biosynthesis via de novo pathway; GDP-L-fucose from GDP-alpha-D-mannose: step 2/2.</text>
</comment>
<dbReference type="Pfam" id="PF01370">
    <property type="entry name" value="Epimerase"/>
    <property type="match status" value="1"/>
</dbReference>
<dbReference type="EMBL" id="UOGC01000113">
    <property type="protein sequence ID" value="VAX20978.1"/>
    <property type="molecule type" value="Genomic_DNA"/>
</dbReference>
<dbReference type="FunFam" id="3.40.50.720:FF:000101">
    <property type="entry name" value="GDP-L-fucose synthase"/>
    <property type="match status" value="1"/>
</dbReference>
<comment type="similarity">
    <text evidence="2">Belongs to the NAD(P)-dependent epimerase/dehydratase family. Fucose synthase subfamily.</text>
</comment>
<comment type="catalytic activity">
    <reaction evidence="8">
        <text>GDP-beta-L-fucose + NADP(+) = GDP-4-dehydro-alpha-D-rhamnose + NADPH + H(+)</text>
        <dbReference type="Rhea" id="RHEA:18885"/>
        <dbReference type="ChEBI" id="CHEBI:15378"/>
        <dbReference type="ChEBI" id="CHEBI:57273"/>
        <dbReference type="ChEBI" id="CHEBI:57783"/>
        <dbReference type="ChEBI" id="CHEBI:57964"/>
        <dbReference type="ChEBI" id="CHEBI:58349"/>
        <dbReference type="EC" id="1.1.1.271"/>
    </reaction>
</comment>
<dbReference type="InterPro" id="IPR001509">
    <property type="entry name" value="Epimerase_deHydtase"/>
</dbReference>
<accession>A0A3B1CAM9</accession>
<evidence type="ECO:0000256" key="5">
    <source>
        <dbReference type="ARBA" id="ARBA00023002"/>
    </source>
</evidence>
<dbReference type="PANTHER" id="PTHR43238:SF1">
    <property type="entry name" value="GDP-L-FUCOSE SYNTHASE"/>
    <property type="match status" value="1"/>
</dbReference>
<dbReference type="InterPro" id="IPR028614">
    <property type="entry name" value="GDP_fucose/colitose_synth"/>
</dbReference>
<dbReference type="EC" id="1.1.1.271" evidence="3"/>